<gene>
    <name evidence="3" type="ORF">SAMN04515656_10299</name>
</gene>
<dbReference type="PANTHER" id="PTHR37313">
    <property type="entry name" value="UPF0749 PROTEIN RV1825"/>
    <property type="match status" value="1"/>
</dbReference>
<reference evidence="3 4" key="1">
    <citation type="submission" date="2016-10" db="EMBL/GenBank/DDBJ databases">
        <authorList>
            <person name="de Groot N.N."/>
        </authorList>
    </citation>
    <scope>NUCLEOTIDE SEQUENCE [LARGE SCALE GENOMIC DNA]</scope>
    <source>
        <strain evidence="3 4">SR12</strain>
    </source>
</reference>
<dbReference type="PANTHER" id="PTHR37313:SF2">
    <property type="entry name" value="UPF0749 PROTEIN YLXX"/>
    <property type="match status" value="1"/>
</dbReference>
<dbReference type="Pfam" id="PF05949">
    <property type="entry name" value="DUF881"/>
    <property type="match status" value="1"/>
</dbReference>
<evidence type="ECO:0000256" key="1">
    <source>
        <dbReference type="ARBA" id="ARBA00009108"/>
    </source>
</evidence>
<evidence type="ECO:0000313" key="3">
    <source>
        <dbReference type="EMBL" id="SDZ99816.1"/>
    </source>
</evidence>
<keyword evidence="2" id="KW-0812">Transmembrane</keyword>
<dbReference type="RefSeq" id="WP_176966577.1">
    <property type="nucleotide sequence ID" value="NZ_FNRK01000002.1"/>
</dbReference>
<dbReference type="Gene3D" id="3.30.70.1880">
    <property type="entry name" value="Protein of unknown function DUF881"/>
    <property type="match status" value="1"/>
</dbReference>
<comment type="similarity">
    <text evidence="1">Belongs to the UPF0749 family.</text>
</comment>
<sequence length="245" mass="26912">MSFNKYLKPKELGLLVLFILIGALMAVMVRNLDSVSLPLGDGLHSTASLYEQEVILENLRTRSTMLEQQMTKQQERIALYEGAYDAPSKSADENRTASLEAYLNETSQALQILDGSVAIQGPGVRVTLMDSDREIQKGENPNQFLVHNSDVLQVLNELRVAGAEGIALNGFRVTEHSAVDCGGAVINVDGNLSTPPFVIEAIGDSEKLSLYLNSDESVIQILKYSEIKVNIEKSESLYLDKSSYN</sequence>
<evidence type="ECO:0000313" key="4">
    <source>
        <dbReference type="Proteomes" id="UP000199394"/>
    </source>
</evidence>
<keyword evidence="2" id="KW-1133">Transmembrane helix</keyword>
<keyword evidence="4" id="KW-1185">Reference proteome</keyword>
<proteinExistence type="inferred from homology"/>
<protein>
    <submittedName>
        <fullName evidence="3">Uncharacterized conserved protein YlxW, UPF0749 family</fullName>
    </submittedName>
</protein>
<name>A0A1H3XKE8_9FIRM</name>
<dbReference type="STRING" id="81409.SAMN04515656_10299"/>
<accession>A0A1H3XKE8</accession>
<evidence type="ECO:0000256" key="2">
    <source>
        <dbReference type="SAM" id="Phobius"/>
    </source>
</evidence>
<feature type="transmembrane region" description="Helical" evidence="2">
    <location>
        <begin position="12"/>
        <end position="29"/>
    </location>
</feature>
<keyword evidence="2" id="KW-0472">Membrane</keyword>
<dbReference type="Proteomes" id="UP000199394">
    <property type="component" value="Unassembled WGS sequence"/>
</dbReference>
<dbReference type="AlphaFoldDB" id="A0A1H3XKE8"/>
<dbReference type="InterPro" id="IPR010273">
    <property type="entry name" value="DUF881"/>
</dbReference>
<dbReference type="EMBL" id="FNRK01000002">
    <property type="protein sequence ID" value="SDZ99816.1"/>
    <property type="molecule type" value="Genomic_DNA"/>
</dbReference>
<organism evidence="3 4">
    <name type="scientific">Eubacterium aggregans</name>
    <dbReference type="NCBI Taxonomy" id="81409"/>
    <lineage>
        <taxon>Bacteria</taxon>
        <taxon>Bacillati</taxon>
        <taxon>Bacillota</taxon>
        <taxon>Clostridia</taxon>
        <taxon>Eubacteriales</taxon>
        <taxon>Eubacteriaceae</taxon>
        <taxon>Eubacterium</taxon>
    </lineage>
</organism>